<sequence>MVKGLYIMDPEAFERVYPLHIQRQIEKYVDISAELMTKETIKDHMEVLKDVDVILSSWGAPRLDQTFLAHAPQLKAFFYAAGSVKYFVTDAVWERGVVISSAYAANAIPVSEFTLSQILFSLKNGWRYVMNMKRTGQYVKKDSNAIPGVYDKTVGIISLGMIGRRVCELLKPFDVNVIAYDPFISQEVAAELNVRLCSLEEIFRESDVVSLHTPWLEETEGMIKDALFESMKPNAVFINTARGAIVNEKEMVSVLQHRQDVLAILDVTYPEPPDIHSPLLTMENVILTPHIAGSEGDECHRLAGYMTEELLRYLKGVPLKWQITQENMKHLA</sequence>
<dbReference type="GO" id="GO:0047545">
    <property type="term" value="F:(S)-2-hydroxyglutarate dehydrogenase activity"/>
    <property type="evidence" value="ECO:0007669"/>
    <property type="project" value="UniProtKB-ARBA"/>
</dbReference>
<dbReference type="FunFam" id="3.40.50.720:FF:000041">
    <property type="entry name" value="D-3-phosphoglycerate dehydrogenase"/>
    <property type="match status" value="1"/>
</dbReference>
<dbReference type="GO" id="GO:0051287">
    <property type="term" value="F:NAD binding"/>
    <property type="evidence" value="ECO:0007669"/>
    <property type="project" value="InterPro"/>
</dbReference>
<feature type="domain" description="D-isomer specific 2-hydroxyacid dehydrogenase NAD-binding" evidence="4">
    <location>
        <begin position="126"/>
        <end position="292"/>
    </location>
</feature>
<dbReference type="GO" id="GO:0004617">
    <property type="term" value="F:phosphoglycerate dehydrogenase activity"/>
    <property type="evidence" value="ECO:0007669"/>
    <property type="project" value="UniProtKB-ARBA"/>
</dbReference>
<dbReference type="InterPro" id="IPR006140">
    <property type="entry name" value="D-isomer_DH_NAD-bd"/>
</dbReference>
<accession>A0A8J3DY39</accession>
<dbReference type="AlphaFoldDB" id="A0A8J3DY39"/>
<proteinExistence type="inferred from homology"/>
<protein>
    <submittedName>
        <fullName evidence="5">2-hydroxyacid dehydrogenase</fullName>
    </submittedName>
</protein>
<gene>
    <name evidence="5" type="ORF">GCM10011391_29950</name>
</gene>
<dbReference type="PANTHER" id="PTHR42789">
    <property type="entry name" value="D-ISOMER SPECIFIC 2-HYDROXYACID DEHYDROGENASE FAMILY PROTEIN (AFU_ORTHOLOGUE AFUA_6G10090)"/>
    <property type="match status" value="1"/>
</dbReference>
<keyword evidence="6" id="KW-1185">Reference proteome</keyword>
<comment type="similarity">
    <text evidence="1">Belongs to the D-isomer specific 2-hydroxyacid dehydrogenase family.</text>
</comment>
<organism evidence="5 6">
    <name type="scientific">Pullulanibacillus camelliae</name>
    <dbReference type="NCBI Taxonomy" id="1707096"/>
    <lineage>
        <taxon>Bacteria</taxon>
        <taxon>Bacillati</taxon>
        <taxon>Bacillota</taxon>
        <taxon>Bacilli</taxon>
        <taxon>Bacillales</taxon>
        <taxon>Sporolactobacillaceae</taxon>
        <taxon>Pullulanibacillus</taxon>
    </lineage>
</organism>
<name>A0A8J3DY39_9BACL</name>
<evidence type="ECO:0000256" key="2">
    <source>
        <dbReference type="ARBA" id="ARBA00023002"/>
    </source>
</evidence>
<dbReference type="CDD" id="cd12167">
    <property type="entry name" value="2-Hacid_dh_8"/>
    <property type="match status" value="1"/>
</dbReference>
<dbReference type="InterPro" id="IPR036291">
    <property type="entry name" value="NAD(P)-bd_dom_sf"/>
</dbReference>
<evidence type="ECO:0000256" key="3">
    <source>
        <dbReference type="ARBA" id="ARBA00023027"/>
    </source>
</evidence>
<dbReference type="Pfam" id="PF02826">
    <property type="entry name" value="2-Hacid_dh_C"/>
    <property type="match status" value="1"/>
</dbReference>
<keyword evidence="3" id="KW-0520">NAD</keyword>
<dbReference type="PROSITE" id="PS00671">
    <property type="entry name" value="D_2_HYDROXYACID_DH_3"/>
    <property type="match status" value="1"/>
</dbReference>
<dbReference type="InterPro" id="IPR029753">
    <property type="entry name" value="D-isomer_DH_CS"/>
</dbReference>
<keyword evidence="2" id="KW-0560">Oxidoreductase</keyword>
<evidence type="ECO:0000259" key="4">
    <source>
        <dbReference type="Pfam" id="PF02826"/>
    </source>
</evidence>
<dbReference type="InterPro" id="IPR050857">
    <property type="entry name" value="D-2-hydroxyacid_DH"/>
</dbReference>
<dbReference type="PANTHER" id="PTHR42789:SF1">
    <property type="entry name" value="D-ISOMER SPECIFIC 2-HYDROXYACID DEHYDROGENASE FAMILY PROTEIN (AFU_ORTHOLOGUE AFUA_6G10090)"/>
    <property type="match status" value="1"/>
</dbReference>
<dbReference type="EMBL" id="BMIR01000016">
    <property type="protein sequence ID" value="GGE49130.1"/>
    <property type="molecule type" value="Genomic_DNA"/>
</dbReference>
<comment type="caution">
    <text evidence="5">The sequence shown here is derived from an EMBL/GenBank/DDBJ whole genome shotgun (WGS) entry which is preliminary data.</text>
</comment>
<dbReference type="Gene3D" id="3.40.50.720">
    <property type="entry name" value="NAD(P)-binding Rossmann-like Domain"/>
    <property type="match status" value="2"/>
</dbReference>
<evidence type="ECO:0000256" key="1">
    <source>
        <dbReference type="ARBA" id="ARBA00005854"/>
    </source>
</evidence>
<dbReference type="SUPFAM" id="SSF51735">
    <property type="entry name" value="NAD(P)-binding Rossmann-fold domains"/>
    <property type="match status" value="1"/>
</dbReference>
<evidence type="ECO:0000313" key="6">
    <source>
        <dbReference type="Proteomes" id="UP000628775"/>
    </source>
</evidence>
<evidence type="ECO:0000313" key="5">
    <source>
        <dbReference type="EMBL" id="GGE49130.1"/>
    </source>
</evidence>
<dbReference type="Proteomes" id="UP000628775">
    <property type="component" value="Unassembled WGS sequence"/>
</dbReference>
<dbReference type="RefSeq" id="WP_188695946.1">
    <property type="nucleotide sequence ID" value="NZ_BMIR01000016.1"/>
</dbReference>
<dbReference type="GO" id="GO:0006564">
    <property type="term" value="P:L-serine biosynthetic process"/>
    <property type="evidence" value="ECO:0007669"/>
    <property type="project" value="UniProtKB-ARBA"/>
</dbReference>
<reference evidence="5" key="1">
    <citation type="journal article" date="2014" name="Int. J. Syst. Evol. Microbiol.">
        <title>Complete genome sequence of Corynebacterium casei LMG S-19264T (=DSM 44701T), isolated from a smear-ripened cheese.</title>
        <authorList>
            <consortium name="US DOE Joint Genome Institute (JGI-PGF)"/>
            <person name="Walter F."/>
            <person name="Albersmeier A."/>
            <person name="Kalinowski J."/>
            <person name="Ruckert C."/>
        </authorList>
    </citation>
    <scope>NUCLEOTIDE SEQUENCE</scope>
    <source>
        <strain evidence="5">CGMCC 1.15371</strain>
    </source>
</reference>
<dbReference type="SUPFAM" id="SSF52283">
    <property type="entry name" value="Formate/glycerate dehydrogenase catalytic domain-like"/>
    <property type="match status" value="1"/>
</dbReference>
<reference evidence="5" key="2">
    <citation type="submission" date="2020-09" db="EMBL/GenBank/DDBJ databases">
        <authorList>
            <person name="Sun Q."/>
            <person name="Zhou Y."/>
        </authorList>
    </citation>
    <scope>NUCLEOTIDE SEQUENCE</scope>
    <source>
        <strain evidence="5">CGMCC 1.15371</strain>
    </source>
</reference>